<dbReference type="InterPro" id="IPR010982">
    <property type="entry name" value="Lambda_DNA-bd_dom_sf"/>
</dbReference>
<dbReference type="Proteomes" id="UP000287746">
    <property type="component" value="Unassembled WGS sequence"/>
</dbReference>
<dbReference type="PROSITE" id="PS50943">
    <property type="entry name" value="HTH_CROC1"/>
    <property type="match status" value="1"/>
</dbReference>
<dbReference type="CDD" id="cd00093">
    <property type="entry name" value="HTH_XRE"/>
    <property type="match status" value="1"/>
</dbReference>
<gene>
    <name evidence="2" type="ORF">DAH66_09860</name>
</gene>
<sequence length="83" mass="9395">MSQIARSPKQLGTLIQRARKQREWTQTDLAKLAGLRQELISKIETGHEGTKLSSIYALFAALDLELVVEQRSGRPTKDIEDIF</sequence>
<protein>
    <submittedName>
        <fullName evidence="2">Helix-turn-helix domain-containing protein</fullName>
    </submittedName>
</protein>
<dbReference type="InterPro" id="IPR001387">
    <property type="entry name" value="Cro/C1-type_HTH"/>
</dbReference>
<name>A0A430G4G4_9SPHN</name>
<dbReference type="SMART" id="SM00530">
    <property type="entry name" value="HTH_XRE"/>
    <property type="match status" value="1"/>
</dbReference>
<evidence type="ECO:0000313" key="3">
    <source>
        <dbReference type="Proteomes" id="UP000287746"/>
    </source>
</evidence>
<evidence type="ECO:0000313" key="2">
    <source>
        <dbReference type="EMBL" id="RSY85987.1"/>
    </source>
</evidence>
<proteinExistence type="predicted"/>
<dbReference type="EMBL" id="QQYZ01000007">
    <property type="protein sequence ID" value="RSY85987.1"/>
    <property type="molecule type" value="Genomic_DNA"/>
</dbReference>
<dbReference type="Pfam" id="PF01381">
    <property type="entry name" value="HTH_3"/>
    <property type="match status" value="1"/>
</dbReference>
<dbReference type="SUPFAM" id="SSF47413">
    <property type="entry name" value="lambda repressor-like DNA-binding domains"/>
    <property type="match status" value="1"/>
</dbReference>
<dbReference type="RefSeq" id="WP_126004377.1">
    <property type="nucleotide sequence ID" value="NZ_QQYZ01000007.1"/>
</dbReference>
<evidence type="ECO:0000259" key="1">
    <source>
        <dbReference type="PROSITE" id="PS50943"/>
    </source>
</evidence>
<organism evidence="2 3">
    <name type="scientific">Sphingomonas koreensis</name>
    <dbReference type="NCBI Taxonomy" id="93064"/>
    <lineage>
        <taxon>Bacteria</taxon>
        <taxon>Pseudomonadati</taxon>
        <taxon>Pseudomonadota</taxon>
        <taxon>Alphaproteobacteria</taxon>
        <taxon>Sphingomonadales</taxon>
        <taxon>Sphingomonadaceae</taxon>
        <taxon>Sphingomonas</taxon>
    </lineage>
</organism>
<dbReference type="Gene3D" id="1.10.260.40">
    <property type="entry name" value="lambda repressor-like DNA-binding domains"/>
    <property type="match status" value="1"/>
</dbReference>
<reference evidence="2 3" key="1">
    <citation type="submission" date="2018-07" db="EMBL/GenBank/DDBJ databases">
        <title>Genomic and Epidemiologic Investigation of an Indolent Hospital Outbreak.</title>
        <authorList>
            <person name="Johnson R.C."/>
            <person name="Deming C."/>
            <person name="Conlan S."/>
            <person name="Zellmer C.J."/>
            <person name="Michelin A.V."/>
            <person name="Lee-Lin S."/>
            <person name="Thomas P.J."/>
            <person name="Park M."/>
            <person name="Weingarten R.A."/>
            <person name="Less J."/>
            <person name="Dekker J.P."/>
            <person name="Frank K.M."/>
            <person name="Musser K.A."/>
            <person name="Mcquiston J.R."/>
            <person name="Henderson D.K."/>
            <person name="Lau A.F."/>
            <person name="Palmore T.N."/>
            <person name="Segre J.A."/>
        </authorList>
    </citation>
    <scope>NUCLEOTIDE SEQUENCE [LARGE SCALE GENOMIC DNA]</scope>
    <source>
        <strain evidence="2 3">SK-CDC1_0717</strain>
    </source>
</reference>
<dbReference type="AlphaFoldDB" id="A0A430G4G4"/>
<comment type="caution">
    <text evidence="2">The sequence shown here is derived from an EMBL/GenBank/DDBJ whole genome shotgun (WGS) entry which is preliminary data.</text>
</comment>
<accession>A0A430G4G4</accession>
<dbReference type="GO" id="GO:0003677">
    <property type="term" value="F:DNA binding"/>
    <property type="evidence" value="ECO:0007669"/>
    <property type="project" value="InterPro"/>
</dbReference>
<feature type="domain" description="HTH cro/C1-type" evidence="1">
    <location>
        <begin position="15"/>
        <end position="70"/>
    </location>
</feature>